<sequence>MKRSYRIAVFLVSLTLSFILGSAVVFSAFAFIDRQINPPELVGPGYADPGLGFLFLVIGMPSLAIITTVCARFLNPRLKALANRWL</sequence>
<gene>
    <name evidence="2" type="ORF">LMG24238_00085</name>
</gene>
<dbReference type="GeneID" id="97038757"/>
<evidence type="ECO:0000313" key="3">
    <source>
        <dbReference type="Proteomes" id="UP000494255"/>
    </source>
</evidence>
<keyword evidence="1" id="KW-0812">Transmembrane</keyword>
<proteinExistence type="predicted"/>
<feature type="transmembrane region" description="Helical" evidence="1">
    <location>
        <begin position="52"/>
        <end position="74"/>
    </location>
</feature>
<evidence type="ECO:0000313" key="2">
    <source>
        <dbReference type="EMBL" id="CAB3638764.1"/>
    </source>
</evidence>
<organism evidence="2 3">
    <name type="scientific">Paraburkholderia sediminicola</name>
    <dbReference type="NCBI Taxonomy" id="458836"/>
    <lineage>
        <taxon>Bacteria</taxon>
        <taxon>Pseudomonadati</taxon>
        <taxon>Pseudomonadota</taxon>
        <taxon>Betaproteobacteria</taxon>
        <taxon>Burkholderiales</taxon>
        <taxon>Burkholderiaceae</taxon>
        <taxon>Paraburkholderia</taxon>
    </lineage>
</organism>
<protein>
    <submittedName>
        <fullName evidence="2">Uncharacterized protein</fullName>
    </submittedName>
</protein>
<dbReference type="Proteomes" id="UP000494255">
    <property type="component" value="Unassembled WGS sequence"/>
</dbReference>
<feature type="transmembrane region" description="Helical" evidence="1">
    <location>
        <begin position="7"/>
        <end position="32"/>
    </location>
</feature>
<dbReference type="AlphaFoldDB" id="A0A6J4ZXI4"/>
<dbReference type="EMBL" id="CADIKC010000001">
    <property type="protein sequence ID" value="CAB3638764.1"/>
    <property type="molecule type" value="Genomic_DNA"/>
</dbReference>
<dbReference type="RefSeq" id="WP_175048537.1">
    <property type="nucleotide sequence ID" value="NZ_CADIKC010000001.1"/>
</dbReference>
<name>A0A6J4ZXI4_9BURK</name>
<keyword evidence="3" id="KW-1185">Reference proteome</keyword>
<keyword evidence="1" id="KW-1133">Transmembrane helix</keyword>
<accession>A0A6J4ZXI4</accession>
<keyword evidence="1" id="KW-0472">Membrane</keyword>
<reference evidence="2 3" key="1">
    <citation type="submission" date="2020-04" db="EMBL/GenBank/DDBJ databases">
        <authorList>
            <person name="De Canck E."/>
        </authorList>
    </citation>
    <scope>NUCLEOTIDE SEQUENCE [LARGE SCALE GENOMIC DNA]</scope>
    <source>
        <strain evidence="2 3">LMG 24238</strain>
    </source>
</reference>
<evidence type="ECO:0000256" key="1">
    <source>
        <dbReference type="SAM" id="Phobius"/>
    </source>
</evidence>